<accession>A0A7X6DR64</accession>
<evidence type="ECO:0000313" key="1">
    <source>
        <dbReference type="EMBL" id="NKE71893.1"/>
    </source>
</evidence>
<protein>
    <submittedName>
        <fullName evidence="1">Uncharacterized protein</fullName>
    </submittedName>
</protein>
<evidence type="ECO:0000313" key="2">
    <source>
        <dbReference type="Proteomes" id="UP000534783"/>
    </source>
</evidence>
<dbReference type="AlphaFoldDB" id="A0A7X6DR64"/>
<comment type="caution">
    <text evidence="1">The sequence shown here is derived from an EMBL/GenBank/DDBJ whole genome shotgun (WGS) entry which is preliminary data.</text>
</comment>
<gene>
    <name evidence="1" type="ORF">MNODULE_14185</name>
</gene>
<dbReference type="Proteomes" id="UP000534783">
    <property type="component" value="Unassembled WGS sequence"/>
</dbReference>
<dbReference type="EMBL" id="VTOW01000002">
    <property type="protein sequence ID" value="NKE71893.1"/>
    <property type="molecule type" value="Genomic_DNA"/>
</dbReference>
<organism evidence="1 2">
    <name type="scientific">Candidatus Manganitrophus noduliformans</name>
    <dbReference type="NCBI Taxonomy" id="2606439"/>
    <lineage>
        <taxon>Bacteria</taxon>
        <taxon>Pseudomonadati</taxon>
        <taxon>Nitrospirota</taxon>
        <taxon>Nitrospiria</taxon>
        <taxon>Candidatus Troglogloeales</taxon>
        <taxon>Candidatus Manganitrophaceae</taxon>
        <taxon>Candidatus Manganitrophus</taxon>
    </lineage>
</organism>
<keyword evidence="2" id="KW-1185">Reference proteome</keyword>
<sequence>MFRLSYKKIILLSFPVIYFAALILGTLCAFDSPTEQSHHHGRTVSHSASCLLACAATVTDRTQIVPLTLSLLLIGTVLTFRKTLPHQSLLRRLHSRAPPL</sequence>
<name>A0A7X6DR64_9BACT</name>
<reference evidence="1 2" key="1">
    <citation type="journal article" date="2020" name="Nature">
        <title>Bacterial chemolithoautotrophy via manganese oxidation.</title>
        <authorList>
            <person name="Yu H."/>
            <person name="Leadbetter J.R."/>
        </authorList>
    </citation>
    <scope>NUCLEOTIDE SEQUENCE [LARGE SCALE GENOMIC DNA]</scope>
    <source>
        <strain evidence="1 2">Mn-1</strain>
    </source>
</reference>
<proteinExistence type="predicted"/>